<accession>A0AA40DMG3</accession>
<comment type="caution">
    <text evidence="1">The sequence shown here is derived from an EMBL/GenBank/DDBJ whole genome shotgun (WGS) entry which is preliminary data.</text>
</comment>
<dbReference type="EMBL" id="JAUKUA010000006">
    <property type="protein sequence ID" value="KAK0708590.1"/>
    <property type="molecule type" value="Genomic_DNA"/>
</dbReference>
<reference evidence="1" key="1">
    <citation type="submission" date="2023-06" db="EMBL/GenBank/DDBJ databases">
        <title>Genome-scale phylogeny and comparative genomics of the fungal order Sordariales.</title>
        <authorList>
            <consortium name="Lawrence Berkeley National Laboratory"/>
            <person name="Hensen N."/>
            <person name="Bonometti L."/>
            <person name="Westerberg I."/>
            <person name="Brannstrom I.O."/>
            <person name="Guillou S."/>
            <person name="Cros-Aarteil S."/>
            <person name="Calhoun S."/>
            <person name="Haridas S."/>
            <person name="Kuo A."/>
            <person name="Mondo S."/>
            <person name="Pangilinan J."/>
            <person name="Riley R."/>
            <person name="Labutti K."/>
            <person name="Andreopoulos B."/>
            <person name="Lipzen A."/>
            <person name="Chen C."/>
            <person name="Yanf M."/>
            <person name="Daum C."/>
            <person name="Ng V."/>
            <person name="Clum A."/>
            <person name="Steindorff A."/>
            <person name="Ohm R."/>
            <person name="Martin F."/>
            <person name="Silar P."/>
            <person name="Natvig D."/>
            <person name="Lalanne C."/>
            <person name="Gautier V."/>
            <person name="Ament-Velasquez S.L."/>
            <person name="Kruys A."/>
            <person name="Hutchinson M.I."/>
            <person name="Powell A.J."/>
            <person name="Barry K."/>
            <person name="Miller A.N."/>
            <person name="Grigoriev I.V."/>
            <person name="Debuchy R."/>
            <person name="Gladieux P."/>
            <person name="Thoren M.H."/>
            <person name="Johannesson H."/>
        </authorList>
    </citation>
    <scope>NUCLEOTIDE SEQUENCE</scope>
    <source>
        <strain evidence="1">SMH4607-1</strain>
    </source>
</reference>
<dbReference type="AlphaFoldDB" id="A0AA40DMG3"/>
<name>A0AA40DMG3_9PEZI</name>
<sequence length="148" mass="16565">MPSATLRARIARAKQLPDVAVLHRLCTSQALSLSLSLSLSVCVSARPVDSLSLPSVSVYHIKSRHHTPGDAAYLMSVNIDIHIDGRMRRSPRHLQREFSCQDWAARCQIQHLPLSLAASHLRTLLSVISRSMRHNASPYYFINDNICI</sequence>
<gene>
    <name evidence="1" type="ORF">B0H67DRAFT_344288</name>
</gene>
<evidence type="ECO:0000313" key="1">
    <source>
        <dbReference type="EMBL" id="KAK0708590.1"/>
    </source>
</evidence>
<protein>
    <submittedName>
        <fullName evidence="1">Uncharacterized protein</fullName>
    </submittedName>
</protein>
<evidence type="ECO:0000313" key="2">
    <source>
        <dbReference type="Proteomes" id="UP001172102"/>
    </source>
</evidence>
<dbReference type="Proteomes" id="UP001172102">
    <property type="component" value="Unassembled WGS sequence"/>
</dbReference>
<keyword evidence="2" id="KW-1185">Reference proteome</keyword>
<proteinExistence type="predicted"/>
<organism evidence="1 2">
    <name type="scientific">Lasiosphaeris hirsuta</name>
    <dbReference type="NCBI Taxonomy" id="260670"/>
    <lineage>
        <taxon>Eukaryota</taxon>
        <taxon>Fungi</taxon>
        <taxon>Dikarya</taxon>
        <taxon>Ascomycota</taxon>
        <taxon>Pezizomycotina</taxon>
        <taxon>Sordariomycetes</taxon>
        <taxon>Sordariomycetidae</taxon>
        <taxon>Sordariales</taxon>
        <taxon>Lasiosphaeriaceae</taxon>
        <taxon>Lasiosphaeris</taxon>
    </lineage>
</organism>